<evidence type="ECO:0000313" key="1">
    <source>
        <dbReference type="EMBL" id="NLV12186.1"/>
    </source>
</evidence>
<comment type="caution">
    <text evidence="1">The sequence shown here is derived from an EMBL/GenBank/DDBJ whole genome shotgun (WGS) entry which is preliminary data.</text>
</comment>
<accession>A0A847UI92</accession>
<gene>
    <name evidence="1" type="ORF">GOC77_02680</name>
</gene>
<dbReference type="InterPro" id="IPR047676">
    <property type="entry name" value="FxLYD_dom"/>
</dbReference>
<dbReference type="EMBL" id="WOWA01000002">
    <property type="protein sequence ID" value="NLV12186.1"/>
    <property type="molecule type" value="Genomic_DNA"/>
</dbReference>
<reference evidence="1" key="1">
    <citation type="submission" date="2019-12" db="EMBL/GenBank/DDBJ databases">
        <title>Whole genome sequencing of Haloarcula argentinensis strain pws5.</title>
        <authorList>
            <person name="Verma D.K."/>
            <person name="Gopal K."/>
            <person name="Prasad E.S."/>
        </authorList>
    </citation>
    <scope>NUCLEOTIDE SEQUENCE</scope>
    <source>
        <strain evidence="1">Pws5</strain>
    </source>
</reference>
<protein>
    <recommendedName>
        <fullName evidence="3">DUF3426 domain-containing protein</fullName>
    </recommendedName>
</protein>
<sequence>MERRDAIRALATAMSGTTIALAGCSGNGGGDGVDIEQNVEYAAEQDEYVELSDITEEATQVNGSGGVAVSGVAENTSDNSAYIELVMTFVDSEGTTLGETSAFPKGSTSPNEPGEAAEFEAAIAESPENIAEYTIEVRAT</sequence>
<dbReference type="Proteomes" id="UP000641625">
    <property type="component" value="Unassembled WGS sequence"/>
</dbReference>
<dbReference type="PROSITE" id="PS51257">
    <property type="entry name" value="PROKAR_LIPOPROTEIN"/>
    <property type="match status" value="1"/>
</dbReference>
<organism evidence="1 2">
    <name type="scientific">Haloarcula argentinensis</name>
    <dbReference type="NCBI Taxonomy" id="43776"/>
    <lineage>
        <taxon>Archaea</taxon>
        <taxon>Methanobacteriati</taxon>
        <taxon>Methanobacteriota</taxon>
        <taxon>Stenosarchaea group</taxon>
        <taxon>Halobacteria</taxon>
        <taxon>Halobacteriales</taxon>
        <taxon>Haloarculaceae</taxon>
        <taxon>Haloarcula</taxon>
    </lineage>
</organism>
<proteinExistence type="predicted"/>
<evidence type="ECO:0008006" key="3">
    <source>
        <dbReference type="Google" id="ProtNLM"/>
    </source>
</evidence>
<dbReference type="NCBIfam" id="NF038353">
    <property type="entry name" value="FxLYD_dom"/>
    <property type="match status" value="1"/>
</dbReference>
<dbReference type="RefSeq" id="WP_170095838.1">
    <property type="nucleotide sequence ID" value="NZ_WOWA01000002.1"/>
</dbReference>
<name>A0A847UI92_HALAR</name>
<dbReference type="AlphaFoldDB" id="A0A847UI92"/>
<evidence type="ECO:0000313" key="2">
    <source>
        <dbReference type="Proteomes" id="UP000641625"/>
    </source>
</evidence>